<organism evidence="1 2">
    <name type="scientific">Clavelina lepadiformis</name>
    <name type="common">Light-bulb sea squirt</name>
    <name type="synonym">Ascidia lepadiformis</name>
    <dbReference type="NCBI Taxonomy" id="159417"/>
    <lineage>
        <taxon>Eukaryota</taxon>
        <taxon>Metazoa</taxon>
        <taxon>Chordata</taxon>
        <taxon>Tunicata</taxon>
        <taxon>Ascidiacea</taxon>
        <taxon>Aplousobranchia</taxon>
        <taxon>Clavelinidae</taxon>
        <taxon>Clavelina</taxon>
    </lineage>
</organism>
<sequence>MLTTAPAGLLSKRFFPGLMASDTIKKLLPHQKESFLERCREWYRPREAVKQLYQRINLDDPVLQSLSHLKPSAVVNETSSITAAARIASGLPCITTMLNVNAQQIDRQLCANRSNSAM</sequence>
<keyword evidence="2" id="KW-1185">Reference proteome</keyword>
<reference evidence="1 2" key="1">
    <citation type="submission" date="2024-02" db="EMBL/GenBank/DDBJ databases">
        <authorList>
            <person name="Daric V."/>
            <person name="Darras S."/>
        </authorList>
    </citation>
    <scope>NUCLEOTIDE SEQUENCE [LARGE SCALE GENOMIC DNA]</scope>
</reference>
<gene>
    <name evidence="1" type="ORF">CVLEPA_LOCUS4894</name>
</gene>
<accession>A0ABP0F949</accession>
<protein>
    <submittedName>
        <fullName evidence="1">Uncharacterized protein</fullName>
    </submittedName>
</protein>
<name>A0ABP0F949_CLALP</name>
<proteinExistence type="predicted"/>
<evidence type="ECO:0000313" key="1">
    <source>
        <dbReference type="EMBL" id="CAK8675313.1"/>
    </source>
</evidence>
<evidence type="ECO:0000313" key="2">
    <source>
        <dbReference type="Proteomes" id="UP001642483"/>
    </source>
</evidence>
<dbReference type="EMBL" id="CAWYQH010000013">
    <property type="protein sequence ID" value="CAK8675313.1"/>
    <property type="molecule type" value="Genomic_DNA"/>
</dbReference>
<dbReference type="Proteomes" id="UP001642483">
    <property type="component" value="Unassembled WGS sequence"/>
</dbReference>
<comment type="caution">
    <text evidence="1">The sequence shown here is derived from an EMBL/GenBank/DDBJ whole genome shotgun (WGS) entry which is preliminary data.</text>
</comment>